<keyword evidence="4" id="KW-1185">Reference proteome</keyword>
<gene>
    <name evidence="3" type="ORF">SAMN05444167_1792</name>
</gene>
<dbReference type="InterPro" id="IPR037050">
    <property type="entry name" value="DUF1254_sf"/>
</dbReference>
<evidence type="ECO:0000259" key="2">
    <source>
        <dbReference type="Pfam" id="PF06863"/>
    </source>
</evidence>
<feature type="domain" description="DUF1254" evidence="2">
    <location>
        <begin position="77"/>
        <end position="189"/>
    </location>
</feature>
<dbReference type="Proteomes" id="UP000182427">
    <property type="component" value="Chromosome I"/>
</dbReference>
<evidence type="ECO:0000313" key="4">
    <source>
        <dbReference type="Proteomes" id="UP000182427"/>
    </source>
</evidence>
<feature type="transmembrane region" description="Helical" evidence="1">
    <location>
        <begin position="6"/>
        <end position="24"/>
    </location>
</feature>
<dbReference type="PANTHER" id="PTHR36509">
    <property type="entry name" value="BLL3101 PROTEIN"/>
    <property type="match status" value="1"/>
</dbReference>
<dbReference type="RefSeq" id="WP_083344823.1">
    <property type="nucleotide sequence ID" value="NZ_LT629690.1"/>
</dbReference>
<keyword evidence="1" id="KW-1133">Transmembrane helix</keyword>
<evidence type="ECO:0000313" key="3">
    <source>
        <dbReference type="EMBL" id="SDF23312.1"/>
    </source>
</evidence>
<dbReference type="OrthoDB" id="40820at2"/>
<dbReference type="InterPro" id="IPR010679">
    <property type="entry name" value="DUF1254"/>
</dbReference>
<organism evidence="3 4">
    <name type="scientific">Terriglobus roseus</name>
    <dbReference type="NCBI Taxonomy" id="392734"/>
    <lineage>
        <taxon>Bacteria</taxon>
        <taxon>Pseudomonadati</taxon>
        <taxon>Acidobacteriota</taxon>
        <taxon>Terriglobia</taxon>
        <taxon>Terriglobales</taxon>
        <taxon>Acidobacteriaceae</taxon>
        <taxon>Terriglobus</taxon>
    </lineage>
</organism>
<dbReference type="AlphaFoldDB" id="A0A1G7JEE3"/>
<name>A0A1G7JEE3_9BACT</name>
<dbReference type="SUPFAM" id="SSF160935">
    <property type="entry name" value="VPA0735-like"/>
    <property type="match status" value="1"/>
</dbReference>
<evidence type="ECO:0000256" key="1">
    <source>
        <dbReference type="SAM" id="Phobius"/>
    </source>
</evidence>
<sequence length="196" mass="21945">MQYGHLLIFGSLVVTGWFLFILFWPRMLLFVFKSAILVRGFGEGPVPVNTLYTQPEKMFAEPITSQSLRDSELMTRGVNHDTLLSVGWLDLARGPQCLCVPDMTGRYYSVQFVDPSKNENFAYVGTRTTGTDAGEYVISGGRWKGSIPQGMTHIPSPSPSVLVIVRTLVENESDLSRAYALARQIQIRPLNLRQSE</sequence>
<dbReference type="Gene3D" id="2.60.40.1610">
    <property type="entry name" value="Domain of unknown function DUF1254"/>
    <property type="match status" value="1"/>
</dbReference>
<keyword evidence="1" id="KW-0472">Membrane</keyword>
<reference evidence="3 4" key="1">
    <citation type="submission" date="2016-10" db="EMBL/GenBank/DDBJ databases">
        <authorList>
            <person name="de Groot N.N."/>
        </authorList>
    </citation>
    <scope>NUCLEOTIDE SEQUENCE [LARGE SCALE GENOMIC DNA]</scope>
    <source>
        <strain evidence="3 4">GAS232</strain>
    </source>
</reference>
<proteinExistence type="predicted"/>
<dbReference type="EMBL" id="LT629690">
    <property type="protein sequence ID" value="SDF23312.1"/>
    <property type="molecule type" value="Genomic_DNA"/>
</dbReference>
<protein>
    <recommendedName>
        <fullName evidence="2">DUF1254 domain-containing protein</fullName>
    </recommendedName>
</protein>
<dbReference type="Pfam" id="PF06863">
    <property type="entry name" value="DUF1254"/>
    <property type="match status" value="1"/>
</dbReference>
<dbReference type="PANTHER" id="PTHR36509:SF2">
    <property type="entry name" value="BLL3101 PROTEIN"/>
    <property type="match status" value="1"/>
</dbReference>
<keyword evidence="1" id="KW-0812">Transmembrane</keyword>
<accession>A0A1G7JEE3</accession>